<dbReference type="EMBL" id="AJYB01000046">
    <property type="protein sequence ID" value="EIM05893.1"/>
    <property type="molecule type" value="Genomic_DNA"/>
</dbReference>
<dbReference type="AlphaFoldDB" id="A0AA87LPV1"/>
<name>A0AA87LPV1_9BACL</name>
<sequence length="279" mass="32228">MKSSRQVKDLIKNMSKQRGIHAQLLLRNYMFERLLERIAHSDFNQHFVLKGGVLVASIIGVDLRSTMDMDATIQGYPVNQDAIEKAFLDIVSISLEDGVILSLEKVEPIRDEADYNGFRLSILAQLDQVRLPLKVDLTTGDKITPKEIEYQYQLLLEDRKIEVLAYPIETVLAEKLETMITRGTTNTRLRDFYDIYALLETKKAGFNNDLLQKTFLSTANHRGSEGLLKDGEAILNEVFQSDYMEQLWTRYQQQYPYATDINWKAIENAVLRLWKMSIK</sequence>
<dbReference type="Proteomes" id="UP000004725">
    <property type="component" value="Unassembled WGS sequence"/>
</dbReference>
<evidence type="ECO:0000313" key="1">
    <source>
        <dbReference type="EMBL" id="EIM05893.1"/>
    </source>
</evidence>
<protein>
    <recommendedName>
        <fullName evidence="3">Abortive phage infection protein</fullName>
    </recommendedName>
</protein>
<accession>A0AA87LPV1</accession>
<comment type="caution">
    <text evidence="1">The sequence shown here is derived from an EMBL/GenBank/DDBJ whole genome shotgun (WGS) entry which is preliminary data.</text>
</comment>
<evidence type="ECO:0008006" key="3">
    <source>
        <dbReference type="Google" id="ProtNLM"/>
    </source>
</evidence>
<dbReference type="RefSeq" id="WP_006830713.1">
    <property type="nucleotide sequence ID" value="NZ_AJYB01000046.1"/>
</dbReference>
<dbReference type="InterPro" id="IPR014942">
    <property type="entry name" value="AbiEii"/>
</dbReference>
<proteinExistence type="predicted"/>
<dbReference type="Pfam" id="PF08843">
    <property type="entry name" value="AbiEii"/>
    <property type="match status" value="1"/>
</dbReference>
<organism evidence="1 2">
    <name type="scientific">Planococcus antarcticus DSM 14505</name>
    <dbReference type="NCBI Taxonomy" id="1185653"/>
    <lineage>
        <taxon>Bacteria</taxon>
        <taxon>Bacillati</taxon>
        <taxon>Bacillota</taxon>
        <taxon>Bacilli</taxon>
        <taxon>Bacillales</taxon>
        <taxon>Caryophanaceae</taxon>
        <taxon>Planococcus</taxon>
    </lineage>
</organism>
<evidence type="ECO:0000313" key="2">
    <source>
        <dbReference type="Proteomes" id="UP000004725"/>
    </source>
</evidence>
<reference evidence="1 2" key="1">
    <citation type="journal article" date="2012" name="J. Bacteriol.">
        <title>Genome Sequence of the Antarctic Psychrophile Bacterium Planococcus antarcticus DSM 14505.</title>
        <authorList>
            <person name="Margolles A."/>
            <person name="Gueimonde M."/>
            <person name="Sanchez B."/>
        </authorList>
    </citation>
    <scope>NUCLEOTIDE SEQUENCE [LARGE SCALE GENOMIC DNA]</scope>
    <source>
        <strain evidence="1 2">DSM 14505</strain>
    </source>
</reference>
<gene>
    <name evidence="1" type="ORF">A1A1_13767</name>
</gene>